<evidence type="ECO:0000313" key="2">
    <source>
        <dbReference type="Ensembl" id="ENSOMYP00000039787.2"/>
    </source>
</evidence>
<accession>A0A8C7QR65</accession>
<feature type="domain" description="Reverse transcriptase" evidence="1">
    <location>
        <begin position="114"/>
        <end position="343"/>
    </location>
</feature>
<protein>
    <recommendedName>
        <fullName evidence="1">Reverse transcriptase domain-containing protein</fullName>
    </recommendedName>
</protein>
<dbReference type="InterPro" id="IPR000477">
    <property type="entry name" value="RT_dom"/>
</dbReference>
<dbReference type="PANTHER" id="PTHR33332">
    <property type="entry name" value="REVERSE TRANSCRIPTASE DOMAIN-CONTAINING PROTEIN"/>
    <property type="match status" value="1"/>
</dbReference>
<sequence length="343" mass="38044">MSGNSNVNQLPSCVLKDSVAICDKTEMLNCFNEHFVSSGRLFDSVSSVSVQPCVDEPVRAGQTLSFLPFSVQVVHKALKSLDQRKPAGPDLLDPCFLNLAANFIAEPLTSLFNLTLEGNEIPKIWKSAFVLPLLKGGDPTILNNYRPISKLSALVKILETLVSEQLKEFLFTNSILSMYQSDFRKKHSTITAAMKVLNDITEAIDKKQHCVSLFIDLSAFDIVDHAILRQILSSVGLSEHAVAWFANYLSDRTQCTQFDGLMSAKLSVFNGVPQGSVFGPLLFTIYINDLDKNVQNAQLHFYADDTVIYCCASSLTKAFQNLQTAFYTVQHTLCQLKLILNTD</sequence>
<evidence type="ECO:0000313" key="3">
    <source>
        <dbReference type="Proteomes" id="UP000694395"/>
    </source>
</evidence>
<reference evidence="2" key="2">
    <citation type="submission" date="2025-08" db="UniProtKB">
        <authorList>
            <consortium name="Ensembl"/>
        </authorList>
    </citation>
    <scope>IDENTIFICATION</scope>
</reference>
<dbReference type="SUPFAM" id="SSF56672">
    <property type="entry name" value="DNA/RNA polymerases"/>
    <property type="match status" value="1"/>
</dbReference>
<proteinExistence type="predicted"/>
<reference evidence="2" key="3">
    <citation type="submission" date="2025-09" db="UniProtKB">
        <authorList>
            <consortium name="Ensembl"/>
        </authorList>
    </citation>
    <scope>IDENTIFICATION</scope>
</reference>
<organism evidence="2 3">
    <name type="scientific">Oncorhynchus mykiss</name>
    <name type="common">Rainbow trout</name>
    <name type="synonym">Salmo gairdneri</name>
    <dbReference type="NCBI Taxonomy" id="8022"/>
    <lineage>
        <taxon>Eukaryota</taxon>
        <taxon>Metazoa</taxon>
        <taxon>Chordata</taxon>
        <taxon>Craniata</taxon>
        <taxon>Vertebrata</taxon>
        <taxon>Euteleostomi</taxon>
        <taxon>Actinopterygii</taxon>
        <taxon>Neopterygii</taxon>
        <taxon>Teleostei</taxon>
        <taxon>Protacanthopterygii</taxon>
        <taxon>Salmoniformes</taxon>
        <taxon>Salmonidae</taxon>
        <taxon>Salmoninae</taxon>
        <taxon>Oncorhynchus</taxon>
    </lineage>
</organism>
<dbReference type="InterPro" id="IPR043502">
    <property type="entry name" value="DNA/RNA_pol_sf"/>
</dbReference>
<evidence type="ECO:0000259" key="1">
    <source>
        <dbReference type="PROSITE" id="PS50878"/>
    </source>
</evidence>
<dbReference type="Ensembl" id="ENSOMYT00000043430.2">
    <property type="protein sequence ID" value="ENSOMYP00000039787.2"/>
    <property type="gene ID" value="ENSOMYG00000018452.2"/>
</dbReference>
<dbReference type="Pfam" id="PF00078">
    <property type="entry name" value="RVT_1"/>
    <property type="match status" value="1"/>
</dbReference>
<name>A0A8C7QR65_ONCMY</name>
<dbReference type="CDD" id="cd01650">
    <property type="entry name" value="RT_nLTR_like"/>
    <property type="match status" value="1"/>
</dbReference>
<reference evidence="2" key="1">
    <citation type="submission" date="2020-07" db="EMBL/GenBank/DDBJ databases">
        <title>A long reads based de novo assembly of the rainbow trout Arlee double haploid line genome.</title>
        <authorList>
            <person name="Gao G."/>
            <person name="Palti Y."/>
        </authorList>
    </citation>
    <scope>NUCLEOTIDE SEQUENCE [LARGE SCALE GENOMIC DNA]</scope>
</reference>
<keyword evidence="3" id="KW-1185">Reference proteome</keyword>
<dbReference type="GeneTree" id="ENSGT01120000271879"/>
<dbReference type="AlphaFoldDB" id="A0A8C7QR65"/>
<dbReference type="Proteomes" id="UP000694395">
    <property type="component" value="Chromosome 11"/>
</dbReference>
<dbReference type="PROSITE" id="PS50878">
    <property type="entry name" value="RT_POL"/>
    <property type="match status" value="1"/>
</dbReference>